<dbReference type="InterPro" id="IPR041881">
    <property type="entry name" value="PqqD_sf"/>
</dbReference>
<keyword evidence="6" id="KW-1185">Reference proteome</keyword>
<keyword evidence="4" id="KW-0472">Membrane</keyword>
<name>A0ABR9DEF7_9GAMM</name>
<reference evidence="5 6" key="1">
    <citation type="submission" date="2020-09" db="EMBL/GenBank/DDBJ databases">
        <title>Methylomonas albis sp. nov. and Methylomonas fluvii sp. nov.: Two cold-adapted methanotrophs from the River Elbe and an amended description of Methylovulum psychrotolerans strain Eb1.</title>
        <authorList>
            <person name="Bussmann I.K."/>
            <person name="Klings K.-W."/>
            <person name="Warnstedt J."/>
            <person name="Hoppert M."/>
            <person name="Saborowski A."/>
            <person name="Horn F."/>
            <person name="Liebner S."/>
        </authorList>
    </citation>
    <scope>NUCLEOTIDE SEQUENCE [LARGE SCALE GENOMIC DNA]</scope>
    <source>
        <strain evidence="5 6">EbB</strain>
    </source>
</reference>
<dbReference type="Gene3D" id="1.10.287.470">
    <property type="entry name" value="Helix hairpin bin"/>
    <property type="match status" value="1"/>
</dbReference>
<dbReference type="InterPro" id="IPR050465">
    <property type="entry name" value="UPF0194_transport"/>
</dbReference>
<feature type="transmembrane region" description="Helical" evidence="4">
    <location>
        <begin position="257"/>
        <end position="278"/>
    </location>
</feature>
<dbReference type="EMBL" id="JACXST010000001">
    <property type="protein sequence ID" value="MBD9360639.1"/>
    <property type="molecule type" value="Genomic_DNA"/>
</dbReference>
<keyword evidence="2 3" id="KW-0175">Coiled coil</keyword>
<evidence type="ECO:0000256" key="2">
    <source>
        <dbReference type="ARBA" id="ARBA00023054"/>
    </source>
</evidence>
<dbReference type="Gene3D" id="1.10.10.1150">
    <property type="entry name" value="Coenzyme PQQ synthesis protein D (PqqD)"/>
    <property type="match status" value="1"/>
</dbReference>
<comment type="subcellular location">
    <subcellularLocation>
        <location evidence="1">Cell envelope</location>
    </subcellularLocation>
</comment>
<dbReference type="PANTHER" id="PTHR32347">
    <property type="entry name" value="EFFLUX SYSTEM COMPONENT YKNX-RELATED"/>
    <property type="match status" value="1"/>
</dbReference>
<feature type="transmembrane region" description="Helical" evidence="4">
    <location>
        <begin position="390"/>
        <end position="408"/>
    </location>
</feature>
<sequence length="714" mass="80252">MANELFSPHWYRVAKLKPKLHSHIEIHRHEYRGLIWYILEDPNTARHQRFNSLAYQFIGLLDGKLSVQEIADILNRQLGDYAPSQQDLIQLLGQLHQADLIQTEALVNTEELFERQARLSSAKSNQRLLNPLSLKLPLCDPDEFLSKHVSKVAGLFSVKFGVVWLLVIAIALLQAGANWPEISHHFELNALAPYNFLIMFLLYPLIKILHELGHGFAMKLKGGEVHEMGVNFLLFMPVPYVNVSAANHLRNKHDRMLISAAGILVEGFLAALGLFLFLSTETGFVQDMGFDILLTGGVSSLFFNGNPLLKYDGYYILADALSIPNLYQRSSQIWAYLAQRYLFDLKQAVSPASAPGETAWFVIYSLASLTYRLMMLWFVCIYLTEKFFSLGIAVALLMVSLQVVFPLYKAIRFVFTSPSLSRKRDKALLTTAGLALFVVLVFGALPIPNYTLAEGVVWLPDEALIKVEQDGFIGELLVKSNQFVNQGDVLLVMHDDALEAKAKIARAKVAELQSQYRAEKESDLVKAEILKESLRVAESELDHLHKKASAMIVSAAKSGYILLPDADDLTGSYLRQGELIGYILDEQPPTIRMVVTQDNIGLLRQGSPEINVRLVSDPYRDYPARIIRLAPEATNTLPSPALATTGGGKIRVNTENEQDMQTLQKIFLVDLDFSPPKNLPIGMRAYVRINHGGESIMTQLYRRVRQVFLRQFNV</sequence>
<feature type="transmembrane region" description="Helical" evidence="4">
    <location>
        <begin position="152"/>
        <end position="172"/>
    </location>
</feature>
<dbReference type="PANTHER" id="PTHR32347:SF23">
    <property type="entry name" value="BLL5650 PROTEIN"/>
    <property type="match status" value="1"/>
</dbReference>
<evidence type="ECO:0000256" key="4">
    <source>
        <dbReference type="SAM" id="Phobius"/>
    </source>
</evidence>
<evidence type="ECO:0000313" key="5">
    <source>
        <dbReference type="EMBL" id="MBD9360639.1"/>
    </source>
</evidence>
<evidence type="ECO:0000256" key="3">
    <source>
        <dbReference type="SAM" id="Coils"/>
    </source>
</evidence>
<comment type="caution">
    <text evidence="5">The sequence shown here is derived from an EMBL/GenBank/DDBJ whole genome shotgun (WGS) entry which is preliminary data.</text>
</comment>
<organism evidence="5 6">
    <name type="scientific">Methylomonas fluvii</name>
    <dbReference type="NCBI Taxonomy" id="1854564"/>
    <lineage>
        <taxon>Bacteria</taxon>
        <taxon>Pseudomonadati</taxon>
        <taxon>Pseudomonadota</taxon>
        <taxon>Gammaproteobacteria</taxon>
        <taxon>Methylococcales</taxon>
        <taxon>Methylococcaceae</taxon>
        <taxon>Methylomonas</taxon>
    </lineage>
</organism>
<dbReference type="Gene3D" id="2.40.50.100">
    <property type="match status" value="1"/>
</dbReference>
<feature type="transmembrane region" description="Helical" evidence="4">
    <location>
        <begin position="428"/>
        <end position="447"/>
    </location>
</feature>
<dbReference type="RefSeq" id="WP_192393362.1">
    <property type="nucleotide sequence ID" value="NZ_CAJHIU010000001.1"/>
</dbReference>
<protein>
    <submittedName>
        <fullName evidence="5">Biotin/lipoyl-binding protein</fullName>
    </submittedName>
</protein>
<gene>
    <name evidence="5" type="ORF">EBB_08840</name>
</gene>
<dbReference type="Proteomes" id="UP000641152">
    <property type="component" value="Unassembled WGS sequence"/>
</dbReference>
<evidence type="ECO:0000313" key="6">
    <source>
        <dbReference type="Proteomes" id="UP000641152"/>
    </source>
</evidence>
<accession>A0ABR9DEF7</accession>
<feature type="transmembrane region" description="Helical" evidence="4">
    <location>
        <begin position="361"/>
        <end position="384"/>
    </location>
</feature>
<feature type="coiled-coil region" evidence="3">
    <location>
        <begin position="495"/>
        <end position="547"/>
    </location>
</feature>
<keyword evidence="4" id="KW-1133">Transmembrane helix</keyword>
<proteinExistence type="predicted"/>
<keyword evidence="4" id="KW-0812">Transmembrane</keyword>
<feature type="transmembrane region" description="Helical" evidence="4">
    <location>
        <begin position="192"/>
        <end position="209"/>
    </location>
</feature>
<evidence type="ECO:0000256" key="1">
    <source>
        <dbReference type="ARBA" id="ARBA00004196"/>
    </source>
</evidence>